<evidence type="ECO:0000313" key="2">
    <source>
        <dbReference type="Proteomes" id="UP001152320"/>
    </source>
</evidence>
<comment type="caution">
    <text evidence="1">The sequence shown here is derived from an EMBL/GenBank/DDBJ whole genome shotgun (WGS) entry which is preliminary data.</text>
</comment>
<gene>
    <name evidence="1" type="ORF">HOLleu_04717</name>
</gene>
<dbReference type="AlphaFoldDB" id="A0A9Q1HIH2"/>
<organism evidence="1 2">
    <name type="scientific">Holothuria leucospilota</name>
    <name type="common">Black long sea cucumber</name>
    <name type="synonym">Mertensiothuria leucospilota</name>
    <dbReference type="NCBI Taxonomy" id="206669"/>
    <lineage>
        <taxon>Eukaryota</taxon>
        <taxon>Metazoa</taxon>
        <taxon>Echinodermata</taxon>
        <taxon>Eleutherozoa</taxon>
        <taxon>Echinozoa</taxon>
        <taxon>Holothuroidea</taxon>
        <taxon>Aspidochirotacea</taxon>
        <taxon>Aspidochirotida</taxon>
        <taxon>Holothuriidae</taxon>
        <taxon>Holothuria</taxon>
    </lineage>
</organism>
<evidence type="ECO:0000313" key="1">
    <source>
        <dbReference type="EMBL" id="KAJ8046141.1"/>
    </source>
</evidence>
<name>A0A9Q1HIH2_HOLLE</name>
<dbReference type="PANTHER" id="PTHR33480">
    <property type="entry name" value="SET DOMAIN-CONTAINING PROTEIN-RELATED"/>
    <property type="match status" value="1"/>
</dbReference>
<proteinExistence type="predicted"/>
<keyword evidence="2" id="KW-1185">Reference proteome</keyword>
<protein>
    <submittedName>
        <fullName evidence="1">Uncharacterized protein</fullName>
    </submittedName>
</protein>
<dbReference type="PANTHER" id="PTHR33480:SF1">
    <property type="entry name" value="TYR RECOMBINASE DOMAIN-CONTAINING PROTEIN"/>
    <property type="match status" value="1"/>
</dbReference>
<accession>A0A9Q1HIH2</accession>
<dbReference type="EMBL" id="JAIZAY010000002">
    <property type="protein sequence ID" value="KAJ8046141.1"/>
    <property type="molecule type" value="Genomic_DNA"/>
</dbReference>
<dbReference type="OrthoDB" id="5376140at2759"/>
<reference evidence="1" key="1">
    <citation type="submission" date="2021-10" db="EMBL/GenBank/DDBJ databases">
        <title>Tropical sea cucumber genome reveals ecological adaptation and Cuvierian tubules defense mechanism.</title>
        <authorList>
            <person name="Chen T."/>
        </authorList>
    </citation>
    <scope>NUCLEOTIDE SEQUENCE</scope>
    <source>
        <strain evidence="1">Nanhai2018</strain>
        <tissue evidence="1">Muscle</tissue>
    </source>
</reference>
<sequence>MLLPTPTTSNEAFSQQVLGKMNNDNVGLTVRKDDLICKFGLKLFMKFAEPHQFQYCAQRMRQLGRLVMTMKGLFPGKISSLKDAIHPQNFCDVVEAVRQTAGFNPISKQYKTPSLALQIGFSLRAVAGILKGEALKTGDKSEQEAAECFDKLCGLEWSQEVSHNAIMTLEKRKFNKPQMLPLGEDVVKLSRHLREISKKHSEILHANSSDNGAWYILAKATLAQLILFNRRRSGEVERVLLEECNNITSELNEDVLSSLSKWEQSLCKKLKRLEIRGKRGRRVPILMTEALHCNVQKLIFTRKDVDISDTNIYLFARPFPSQHPIRGQDCIRQYSVECGVSHPENITSTRLRKQIGTLSQVFNLQDNELDILATFMGHDIAVHRNYYRLPEQTLQLVKVSRILLAMDSGQTLDFNGKSLDEIEINIDGKFTFSCFPLERCRPQTSYIWAEDHENKLVATV</sequence>
<dbReference type="Proteomes" id="UP001152320">
    <property type="component" value="Chromosome 2"/>
</dbReference>